<keyword evidence="11" id="KW-1185">Reference proteome</keyword>
<dbReference type="Gene3D" id="1.10.238.10">
    <property type="entry name" value="EF-hand"/>
    <property type="match status" value="2"/>
</dbReference>
<dbReference type="CDD" id="cd00051">
    <property type="entry name" value="EFh"/>
    <property type="match status" value="1"/>
</dbReference>
<feature type="domain" description="EF-hand" evidence="9">
    <location>
        <begin position="107"/>
        <end position="142"/>
    </location>
</feature>
<dbReference type="EMBL" id="BEGY01000036">
    <property type="protein sequence ID" value="GAX78802.1"/>
    <property type="molecule type" value="Genomic_DNA"/>
</dbReference>
<dbReference type="SMART" id="SM00054">
    <property type="entry name" value="EFh"/>
    <property type="match status" value="3"/>
</dbReference>
<accession>A0A250X7D8</accession>
<evidence type="ECO:0000256" key="5">
    <source>
        <dbReference type="ARBA" id="ARBA00023306"/>
    </source>
</evidence>
<protein>
    <recommendedName>
        <fullName evidence="7">Caltractin</fullName>
    </recommendedName>
    <alternativeName>
        <fullName evidence="8">Centrin</fullName>
    </alternativeName>
</protein>
<dbReference type="SUPFAM" id="SSF47473">
    <property type="entry name" value="EF-hand"/>
    <property type="match status" value="1"/>
</dbReference>
<dbReference type="STRING" id="1157962.A0A250X7D8"/>
<feature type="domain" description="EF-hand" evidence="9">
    <location>
        <begin position="34"/>
        <end position="69"/>
    </location>
</feature>
<evidence type="ECO:0000259" key="9">
    <source>
        <dbReference type="PROSITE" id="PS50222"/>
    </source>
</evidence>
<dbReference type="FunFam" id="1.10.238.10:FF:000003">
    <property type="entry name" value="Calmodulin A"/>
    <property type="match status" value="1"/>
</dbReference>
<dbReference type="InterPro" id="IPR050230">
    <property type="entry name" value="CALM/Myosin/TropC-like"/>
</dbReference>
<evidence type="ECO:0000313" key="11">
    <source>
        <dbReference type="Proteomes" id="UP000232323"/>
    </source>
</evidence>
<dbReference type="GO" id="GO:0016460">
    <property type="term" value="C:myosin II complex"/>
    <property type="evidence" value="ECO:0007669"/>
    <property type="project" value="TreeGrafter"/>
</dbReference>
<dbReference type="PROSITE" id="PS00018">
    <property type="entry name" value="EF_HAND_1"/>
    <property type="match status" value="1"/>
</dbReference>
<evidence type="ECO:0000256" key="2">
    <source>
        <dbReference type="ARBA" id="ARBA00022737"/>
    </source>
</evidence>
<keyword evidence="1" id="KW-0132">Cell division</keyword>
<keyword evidence="3" id="KW-0498">Mitosis</keyword>
<dbReference type="PANTHER" id="PTHR23048:SF59">
    <property type="entry name" value="EF-HAND SUPERFAMILY PROTEIN"/>
    <property type="match status" value="1"/>
</dbReference>
<dbReference type="GO" id="GO:0005509">
    <property type="term" value="F:calcium ion binding"/>
    <property type="evidence" value="ECO:0007669"/>
    <property type="project" value="InterPro"/>
</dbReference>
<comment type="caution">
    <text evidence="10">The sequence shown here is derived from an EMBL/GenBank/DDBJ whole genome shotgun (WGS) entry which is preliminary data.</text>
</comment>
<evidence type="ECO:0000256" key="7">
    <source>
        <dbReference type="ARBA" id="ARBA00039772"/>
    </source>
</evidence>
<dbReference type="AlphaFoldDB" id="A0A250X7D8"/>
<proteinExistence type="predicted"/>
<keyword evidence="5" id="KW-0131">Cell cycle</keyword>
<evidence type="ECO:0000256" key="8">
    <source>
        <dbReference type="ARBA" id="ARBA00041736"/>
    </source>
</evidence>
<evidence type="ECO:0000256" key="1">
    <source>
        <dbReference type="ARBA" id="ARBA00022618"/>
    </source>
</evidence>
<evidence type="ECO:0000256" key="3">
    <source>
        <dbReference type="ARBA" id="ARBA00022776"/>
    </source>
</evidence>
<gene>
    <name evidence="10" type="ORF">CEUSTIGMA_g6239.t1</name>
</gene>
<evidence type="ECO:0000313" key="10">
    <source>
        <dbReference type="EMBL" id="GAX78802.1"/>
    </source>
</evidence>
<sequence length="177" mass="20109">MAFVSGSSNPYLTPLFLNPRAESLKSAQRDLSKEELEEIAFAFKTMDCDNNGFVNPRQLKVSLRALGFPVKKSEVADLLKKRLDDGHDRLGYETFKSVLTEKFAERTFRDDMRRAFQLLDIHGTGKIDSYTLRRVTKSLGMDVSDMEQKAMIEEFDEDGDGMISENEFMAIMAASED</sequence>
<dbReference type="Proteomes" id="UP000232323">
    <property type="component" value="Unassembled WGS sequence"/>
</dbReference>
<reference evidence="10 11" key="1">
    <citation type="submission" date="2017-08" db="EMBL/GenBank/DDBJ databases">
        <title>Acidophilic green algal genome provides insights into adaptation to an acidic environment.</title>
        <authorList>
            <person name="Hirooka S."/>
            <person name="Hirose Y."/>
            <person name="Kanesaki Y."/>
            <person name="Higuchi S."/>
            <person name="Fujiwara T."/>
            <person name="Onuma R."/>
            <person name="Era A."/>
            <person name="Ohbayashi R."/>
            <person name="Uzuka A."/>
            <person name="Nozaki H."/>
            <person name="Yoshikawa H."/>
            <person name="Miyagishima S.Y."/>
        </authorList>
    </citation>
    <scope>NUCLEOTIDE SEQUENCE [LARGE SCALE GENOMIC DNA]</scope>
    <source>
        <strain evidence="10 11">NIES-2499</strain>
    </source>
</reference>
<dbReference type="InterPro" id="IPR018247">
    <property type="entry name" value="EF_Hand_1_Ca_BS"/>
</dbReference>
<dbReference type="Pfam" id="PF13499">
    <property type="entry name" value="EF-hand_7"/>
    <property type="match status" value="2"/>
</dbReference>
<dbReference type="OrthoDB" id="343296at2759"/>
<dbReference type="InterPro" id="IPR011992">
    <property type="entry name" value="EF-hand-dom_pair"/>
</dbReference>
<dbReference type="PANTHER" id="PTHR23048">
    <property type="entry name" value="MYOSIN LIGHT CHAIN 1, 3"/>
    <property type="match status" value="1"/>
</dbReference>
<keyword evidence="2" id="KW-0677">Repeat</keyword>
<evidence type="ECO:0000256" key="4">
    <source>
        <dbReference type="ARBA" id="ARBA00022837"/>
    </source>
</evidence>
<evidence type="ECO:0000256" key="6">
    <source>
        <dbReference type="ARBA" id="ARBA00037153"/>
    </source>
</evidence>
<comment type="function">
    <text evidence="6">This calcium-binding protein is found in the basal body complexes (the functional homolog of the centrosome in animal cell). In mitotic cells it is specifically associated with the poles of the mitotic spindles at the sites of the duplicated basal body complexes.</text>
</comment>
<name>A0A250X7D8_9CHLO</name>
<dbReference type="PROSITE" id="PS50222">
    <property type="entry name" value="EF_HAND_2"/>
    <property type="match status" value="3"/>
</dbReference>
<dbReference type="GO" id="GO:0051301">
    <property type="term" value="P:cell division"/>
    <property type="evidence" value="ECO:0007669"/>
    <property type="project" value="UniProtKB-KW"/>
</dbReference>
<keyword evidence="4" id="KW-0106">Calcium</keyword>
<dbReference type="InterPro" id="IPR002048">
    <property type="entry name" value="EF_hand_dom"/>
</dbReference>
<organism evidence="10 11">
    <name type="scientific">Chlamydomonas eustigma</name>
    <dbReference type="NCBI Taxonomy" id="1157962"/>
    <lineage>
        <taxon>Eukaryota</taxon>
        <taxon>Viridiplantae</taxon>
        <taxon>Chlorophyta</taxon>
        <taxon>core chlorophytes</taxon>
        <taxon>Chlorophyceae</taxon>
        <taxon>CS clade</taxon>
        <taxon>Chlamydomonadales</taxon>
        <taxon>Chlamydomonadaceae</taxon>
        <taxon>Chlamydomonas</taxon>
    </lineage>
</organism>
<feature type="domain" description="EF-hand" evidence="9">
    <location>
        <begin position="143"/>
        <end position="177"/>
    </location>
</feature>